<dbReference type="AlphaFoldDB" id="A0A084J7J2"/>
<feature type="transmembrane region" description="Helical" evidence="1">
    <location>
        <begin position="385"/>
        <end position="405"/>
    </location>
</feature>
<reference evidence="2 3" key="1">
    <citation type="submission" date="2014-07" db="EMBL/GenBank/DDBJ databases">
        <title>Draft genome of Clostridium sulfidigenes 113A isolated from sediments associated with methane hydrate from Krishna Godavari basin.</title>
        <authorList>
            <person name="Honkalas V.S."/>
            <person name="Dabir A.P."/>
            <person name="Arora P."/>
            <person name="Dhakephalkar P.K."/>
        </authorList>
    </citation>
    <scope>NUCLEOTIDE SEQUENCE [LARGE SCALE GENOMIC DNA]</scope>
    <source>
        <strain evidence="2 3">113A</strain>
    </source>
</reference>
<dbReference type="Proteomes" id="UP000028542">
    <property type="component" value="Unassembled WGS sequence"/>
</dbReference>
<evidence type="ECO:0000256" key="1">
    <source>
        <dbReference type="SAM" id="Phobius"/>
    </source>
</evidence>
<organism evidence="2 3">
    <name type="scientific">Clostridium sulfidigenes</name>
    <dbReference type="NCBI Taxonomy" id="318464"/>
    <lineage>
        <taxon>Bacteria</taxon>
        <taxon>Bacillati</taxon>
        <taxon>Bacillota</taxon>
        <taxon>Clostridia</taxon>
        <taxon>Eubacteriales</taxon>
        <taxon>Clostridiaceae</taxon>
        <taxon>Clostridium</taxon>
    </lineage>
</organism>
<evidence type="ECO:0000313" key="2">
    <source>
        <dbReference type="EMBL" id="KEZ84926.1"/>
    </source>
</evidence>
<keyword evidence="3" id="KW-1185">Reference proteome</keyword>
<dbReference type="RefSeq" id="WP_035135536.1">
    <property type="nucleotide sequence ID" value="NZ_JPMD01000052.1"/>
</dbReference>
<feature type="transmembrane region" description="Helical" evidence="1">
    <location>
        <begin position="356"/>
        <end position="378"/>
    </location>
</feature>
<keyword evidence="1" id="KW-0472">Membrane</keyword>
<evidence type="ECO:0000313" key="3">
    <source>
        <dbReference type="Proteomes" id="UP000028542"/>
    </source>
</evidence>
<comment type="caution">
    <text evidence="2">The sequence shown here is derived from an EMBL/GenBank/DDBJ whole genome shotgun (WGS) entry which is preliminary data.</text>
</comment>
<sequence>MILKNKLIKSRFILTILSIIFIYNILNFNIASAIDNKYNINLKASYGVDGRYKINSKTPINLVITNNGVEFQGKIQIETLVPDTNKYDLNTESINIAENTTKSLWYNINIVNKFKVRLITDNNEVIHEETINVNKGRLNDGDILVGVLTDDFNGLNYISNINVNANNNPDMGNKKLIPVSISEEVIEKNSKSLDVIDMIIINNYDTLKLTEDNITNLNQWVSNGGILVVGTGENYKKVIGGINNKIINGTFSKAISRDMSIGKSNVNVLAVKMNIEDSMSLFEDNNFISKVIKKNGQVIVFPWDLAAEKISKSSENSLVWGEITSDFNNKIDNGQEGFWNLNSLLSTVKDIGLPSFQLMIILFIIYILIIGVLIYIVLKRLNKRDYVWLLIPIISIGFTVLIYFIGSNSRVQDIIANKVNIVSVDLDGQTKIESYLGVLTAKSRKVVIEEPEDINLNLIENTNDYYRYNNNYNSNENATMRLNMIKEGDKTYYNFGEVSSFSPEVFQVSNFNTTFEPLEQELKFYSGKLMGYITNNLGCDIKKLVVMTPYKIWDLGSLANGEKISVEDSDKFTSALNMWEITNKIRDDNYNNGNKNKDNKKYELRTCELLDYLYNNSMYDNNKNTSKLIAVTEKEVEYELKVNGKAPLNKNDTIFINDINISYKSEDGTIEYPYGYFVPYIMEQSNVDGHYDPNERTISGNLELILSYQLQEEDVVIESINFQKNYSQGSSKMKGEYKIYNYKIKDYEVLNFDDELSITNIEDYILDGNIKIKIRGNNEEWTRIPDISVKGKVK</sequence>
<keyword evidence="1" id="KW-1133">Transmembrane helix</keyword>
<accession>A0A084J7J2</accession>
<keyword evidence="1" id="KW-0812">Transmembrane</keyword>
<gene>
    <name evidence="2" type="ORF">IO99_17610</name>
</gene>
<feature type="transmembrane region" description="Helical" evidence="1">
    <location>
        <begin position="12"/>
        <end position="34"/>
    </location>
</feature>
<dbReference type="EMBL" id="JPMD01000052">
    <property type="protein sequence ID" value="KEZ84926.1"/>
    <property type="molecule type" value="Genomic_DNA"/>
</dbReference>
<protein>
    <submittedName>
        <fullName evidence="2">Uncharacterized protein</fullName>
    </submittedName>
</protein>
<dbReference type="STRING" id="318464.IO99_17610"/>
<proteinExistence type="predicted"/>
<dbReference type="eggNOG" id="COG0318">
    <property type="taxonomic scope" value="Bacteria"/>
</dbReference>
<name>A0A084J7J2_9CLOT</name>